<dbReference type="CDD" id="cd10291">
    <property type="entry name" value="GST_C_YfcG_like"/>
    <property type="match status" value="1"/>
</dbReference>
<dbReference type="InterPro" id="IPR036282">
    <property type="entry name" value="Glutathione-S-Trfase_C_sf"/>
</dbReference>
<dbReference type="EMBL" id="GU567977">
    <property type="protein sequence ID" value="ADI22159.1"/>
    <property type="molecule type" value="Genomic_DNA"/>
</dbReference>
<keyword evidence="4" id="KW-0808">Transferase</keyword>
<proteinExistence type="inferred from homology"/>
<dbReference type="InterPro" id="IPR010987">
    <property type="entry name" value="Glutathione-S-Trfase_C-like"/>
</dbReference>
<dbReference type="Gene3D" id="1.20.1050.10">
    <property type="match status" value="1"/>
</dbReference>
<dbReference type="InterPro" id="IPR040079">
    <property type="entry name" value="Glutathione_S-Trfase"/>
</dbReference>
<dbReference type="PANTHER" id="PTHR44051:SF19">
    <property type="entry name" value="DISULFIDE-BOND OXIDOREDUCTASE YFCG"/>
    <property type="match status" value="1"/>
</dbReference>
<evidence type="ECO:0000259" key="3">
    <source>
        <dbReference type="PROSITE" id="PS50405"/>
    </source>
</evidence>
<dbReference type="SUPFAM" id="SSF52833">
    <property type="entry name" value="Thioredoxin-like"/>
    <property type="match status" value="1"/>
</dbReference>
<name>E7C3Y5_9GAMM</name>
<reference evidence="4" key="1">
    <citation type="submission" date="2010-01" db="EMBL/GenBank/DDBJ databases">
        <title>Genome fragments of uncultured bacteria from the North Pacific subtropical Gyre.</title>
        <authorList>
            <person name="Pham V.D."/>
            <person name="Delong E.F."/>
        </authorList>
    </citation>
    <scope>NUCLEOTIDE SEQUENCE</scope>
</reference>
<evidence type="ECO:0000313" key="4">
    <source>
        <dbReference type="EMBL" id="ADI22159.1"/>
    </source>
</evidence>
<comment type="similarity">
    <text evidence="1">Belongs to the GST superfamily.</text>
</comment>
<organism evidence="4">
    <name type="scientific">uncultured gamma proteobacterium HF0200_24F15</name>
    <dbReference type="NCBI Taxonomy" id="723570"/>
    <lineage>
        <taxon>Bacteria</taxon>
        <taxon>Pseudomonadati</taxon>
        <taxon>Pseudomonadota</taxon>
        <taxon>Gammaproteobacteria</taxon>
        <taxon>environmental samples</taxon>
    </lineage>
</organism>
<dbReference type="InterPro" id="IPR004046">
    <property type="entry name" value="GST_C"/>
</dbReference>
<dbReference type="GO" id="GO:0016740">
    <property type="term" value="F:transferase activity"/>
    <property type="evidence" value="ECO:0007669"/>
    <property type="project" value="UniProtKB-KW"/>
</dbReference>
<dbReference type="PANTHER" id="PTHR44051">
    <property type="entry name" value="GLUTATHIONE S-TRANSFERASE-RELATED"/>
    <property type="match status" value="1"/>
</dbReference>
<dbReference type="AlphaFoldDB" id="E7C3Y5"/>
<feature type="domain" description="GST C-terminal" evidence="3">
    <location>
        <begin position="67"/>
        <end position="199"/>
    </location>
</feature>
<dbReference type="PROSITE" id="PS50404">
    <property type="entry name" value="GST_NTER"/>
    <property type="match status" value="1"/>
</dbReference>
<dbReference type="InterPro" id="IPR004045">
    <property type="entry name" value="Glutathione_S-Trfase_N"/>
</dbReference>
<accession>E7C3Y5</accession>
<dbReference type="Pfam" id="PF02798">
    <property type="entry name" value="GST_N"/>
    <property type="match status" value="1"/>
</dbReference>
<dbReference type="Pfam" id="PF00043">
    <property type="entry name" value="GST_C"/>
    <property type="match status" value="1"/>
</dbReference>
<evidence type="ECO:0000259" key="2">
    <source>
        <dbReference type="PROSITE" id="PS50404"/>
    </source>
</evidence>
<evidence type="ECO:0000256" key="1">
    <source>
        <dbReference type="RuleBase" id="RU003494"/>
    </source>
</evidence>
<dbReference type="SFLD" id="SFLDG01151">
    <property type="entry name" value="Main.2:_Nu-like"/>
    <property type="match status" value="1"/>
</dbReference>
<dbReference type="SFLD" id="SFLDS00019">
    <property type="entry name" value="Glutathione_Transferase_(cytos"/>
    <property type="match status" value="1"/>
</dbReference>
<sequence length="216" mass="24740">MEYRIVPVNIGLGEQFEPSFLQIAPNNRIPAIVDDQPVDGGASISVFESGAILLYLAEKSGKLIVAKGEQRVQIIEWLMWQMANLGPMLGQNHHFVTYAPEKVTYAIDRYVNETSRLYAVLDRRLSRREFIADTYSIADIACYPWIVSHERQLQDLNMFPNLKRWFEAIRDRPATRRAYAKGLEINDKTTMSDEAKKILFGQTEAVVQNIDFKGNK</sequence>
<dbReference type="SFLD" id="SFLDG00358">
    <property type="entry name" value="Main_(cytGST)"/>
    <property type="match status" value="1"/>
</dbReference>
<dbReference type="SUPFAM" id="SSF47616">
    <property type="entry name" value="GST C-terminal domain-like"/>
    <property type="match status" value="1"/>
</dbReference>
<dbReference type="InterPro" id="IPR036249">
    <property type="entry name" value="Thioredoxin-like_sf"/>
</dbReference>
<protein>
    <submittedName>
        <fullName evidence="4">Glutathione S-transferase</fullName>
    </submittedName>
</protein>
<dbReference type="Gene3D" id="3.40.30.10">
    <property type="entry name" value="Glutaredoxin"/>
    <property type="match status" value="1"/>
</dbReference>
<feature type="domain" description="GST N-terminal" evidence="2">
    <location>
        <begin position="1"/>
        <end position="64"/>
    </location>
</feature>
<dbReference type="PROSITE" id="PS50405">
    <property type="entry name" value="GST_CTER"/>
    <property type="match status" value="1"/>
</dbReference>